<dbReference type="EMBL" id="JACAZF010000012">
    <property type="protein sequence ID" value="KAF7292241.1"/>
    <property type="molecule type" value="Genomic_DNA"/>
</dbReference>
<comment type="caution">
    <text evidence="1">The sequence shown here is derived from an EMBL/GenBank/DDBJ whole genome shotgun (WGS) entry which is preliminary data.</text>
</comment>
<evidence type="ECO:0000313" key="2">
    <source>
        <dbReference type="Proteomes" id="UP000636479"/>
    </source>
</evidence>
<protein>
    <recommendedName>
        <fullName evidence="3">F-box domain-containing protein</fullName>
    </recommendedName>
</protein>
<dbReference type="GeneID" id="59351516"/>
<dbReference type="RefSeq" id="XP_037214968.1">
    <property type="nucleotide sequence ID" value="XM_037369000.1"/>
</dbReference>
<proteinExistence type="predicted"/>
<evidence type="ECO:0000313" key="1">
    <source>
        <dbReference type="EMBL" id="KAF7292241.1"/>
    </source>
</evidence>
<name>A0A8H6S551_9AGAR</name>
<reference evidence="1" key="1">
    <citation type="submission" date="2020-05" db="EMBL/GenBank/DDBJ databases">
        <title>Mycena genomes resolve the evolution of fungal bioluminescence.</title>
        <authorList>
            <person name="Tsai I.J."/>
        </authorList>
    </citation>
    <scope>NUCLEOTIDE SEQUENCE</scope>
    <source>
        <strain evidence="1">171206Taipei</strain>
    </source>
</reference>
<evidence type="ECO:0008006" key="3">
    <source>
        <dbReference type="Google" id="ProtNLM"/>
    </source>
</evidence>
<accession>A0A8H6S551</accession>
<sequence>MTPLLVAPNPLDIPELIDLCLSNLHSQPDLCSCALVARSWVHPAQTRLFSTLRFHSDEKDWFPRIARLVSPQNSRLLPHIHHLIVRNGFTGIAELEGMLPLLGWTLRGRISCPNLTRLTFLYDGPPLSRMALVGLRDLLSLPTLHTVTIKCSGGFASERDFCRVWAICSPNIRHLIWMCNWPEESSWPTAHLQTTIQLRSLCLPRKAHPRFARKMLELLPFTLENLTTLSVSSINYSAVLWNVLQNKNINNNNIRELHFRVEIFDPDDDIIGLDLANFPHLAFLDLAFPRWQHCLDLLAALVRTIPPTNRLHAIQLELYATANDAFSGSCEPQPLCTAIAGVAGVFELWLKMDPAAEFGLWRVNANAAIVSH</sequence>
<gene>
    <name evidence="1" type="ORF">MIND_01251500</name>
</gene>
<dbReference type="AlphaFoldDB" id="A0A8H6S551"/>
<organism evidence="1 2">
    <name type="scientific">Mycena indigotica</name>
    <dbReference type="NCBI Taxonomy" id="2126181"/>
    <lineage>
        <taxon>Eukaryota</taxon>
        <taxon>Fungi</taxon>
        <taxon>Dikarya</taxon>
        <taxon>Basidiomycota</taxon>
        <taxon>Agaricomycotina</taxon>
        <taxon>Agaricomycetes</taxon>
        <taxon>Agaricomycetidae</taxon>
        <taxon>Agaricales</taxon>
        <taxon>Marasmiineae</taxon>
        <taxon>Mycenaceae</taxon>
        <taxon>Mycena</taxon>
    </lineage>
</organism>
<dbReference type="OrthoDB" id="3071602at2759"/>
<keyword evidence="2" id="KW-1185">Reference proteome</keyword>
<dbReference type="Proteomes" id="UP000636479">
    <property type="component" value="Unassembled WGS sequence"/>
</dbReference>